<dbReference type="EMBL" id="JAVFWL010000002">
    <property type="protein sequence ID" value="KAK6732252.1"/>
    <property type="molecule type" value="Genomic_DNA"/>
</dbReference>
<organism evidence="1 2">
    <name type="scientific">Necator americanus</name>
    <name type="common">Human hookworm</name>
    <dbReference type="NCBI Taxonomy" id="51031"/>
    <lineage>
        <taxon>Eukaryota</taxon>
        <taxon>Metazoa</taxon>
        <taxon>Ecdysozoa</taxon>
        <taxon>Nematoda</taxon>
        <taxon>Chromadorea</taxon>
        <taxon>Rhabditida</taxon>
        <taxon>Rhabditina</taxon>
        <taxon>Rhabditomorpha</taxon>
        <taxon>Strongyloidea</taxon>
        <taxon>Ancylostomatidae</taxon>
        <taxon>Bunostominae</taxon>
        <taxon>Necator</taxon>
    </lineage>
</organism>
<evidence type="ECO:0000313" key="1">
    <source>
        <dbReference type="EMBL" id="KAK6732252.1"/>
    </source>
</evidence>
<proteinExistence type="predicted"/>
<gene>
    <name evidence="1" type="primary">Necator_chrII.g4357</name>
    <name evidence="1" type="ORF">RB195_016565</name>
</gene>
<dbReference type="Proteomes" id="UP001303046">
    <property type="component" value="Unassembled WGS sequence"/>
</dbReference>
<keyword evidence="2" id="KW-1185">Reference proteome</keyword>
<evidence type="ECO:0000313" key="2">
    <source>
        <dbReference type="Proteomes" id="UP001303046"/>
    </source>
</evidence>
<name>A0ABR1C3N2_NECAM</name>
<reference evidence="1 2" key="1">
    <citation type="submission" date="2023-08" db="EMBL/GenBank/DDBJ databases">
        <title>A Necator americanus chromosomal reference genome.</title>
        <authorList>
            <person name="Ilik V."/>
            <person name="Petrzelkova K.J."/>
            <person name="Pardy F."/>
            <person name="Fuh T."/>
            <person name="Niatou-Singa F.S."/>
            <person name="Gouil Q."/>
            <person name="Baker L."/>
            <person name="Ritchie M.E."/>
            <person name="Jex A.R."/>
            <person name="Gazzola D."/>
            <person name="Li H."/>
            <person name="Toshio Fujiwara R."/>
            <person name="Zhan B."/>
            <person name="Aroian R.V."/>
            <person name="Pafco B."/>
            <person name="Schwarz E.M."/>
        </authorList>
    </citation>
    <scope>NUCLEOTIDE SEQUENCE [LARGE SCALE GENOMIC DNA]</scope>
    <source>
        <strain evidence="1 2">Aroian</strain>
        <tissue evidence="1">Whole animal</tissue>
    </source>
</reference>
<sequence length="128" mass="14695">MVIPQFTGEIPRRPDVVYGVDDFIRQTDSRNDQHLQPLLFANAMRKKIECRTRKVREWLFLLHLKERRSTGSEHGGACFHALSVVVTTSSDCVWVLVILYEKCVPDQTIQLWTSIVSKAEGLDSKTHV</sequence>
<accession>A0ABR1C3N2</accession>
<comment type="caution">
    <text evidence="1">The sequence shown here is derived from an EMBL/GenBank/DDBJ whole genome shotgun (WGS) entry which is preliminary data.</text>
</comment>
<protein>
    <submittedName>
        <fullName evidence="1">Uncharacterized protein</fullName>
    </submittedName>
</protein>